<dbReference type="RefSeq" id="WP_379865334.1">
    <property type="nucleotide sequence ID" value="NZ_JBHTBW010000038.1"/>
</dbReference>
<evidence type="ECO:0000256" key="10">
    <source>
        <dbReference type="ARBA" id="ARBA00023277"/>
    </source>
</evidence>
<comment type="subunit">
    <text evidence="11">Homodimer.</text>
</comment>
<keyword evidence="9 11" id="KW-0413">Isomerase</keyword>
<evidence type="ECO:0000256" key="9">
    <source>
        <dbReference type="ARBA" id="ARBA00023235"/>
    </source>
</evidence>
<evidence type="ECO:0000313" key="13">
    <source>
        <dbReference type="EMBL" id="MFC7441844.1"/>
    </source>
</evidence>
<sequence>MKSVLVTGGAGYIGSHTVLELRKQNINVVVLDNLSTGHREAVQTPYFYKGDIADDGLVREIIHKHHIDAVIHFAAKSLVSESVQKPELYFRENAMKSCSFFENVIGEGIRRIVFSSTAAVYGSAHHQPIKETDVLQPVNPYGESKLMIEKVLQWMGKVHDVKWIALRYFNAAGASLDGRIGEDHEPESHLLPLVLQAALGKRECVSIYGDDYPTHDGTCIRDYIHVLDLAQAHVLALRALYEGHPKQNVYNVGTGFGHSVKDIIDTSERITQRKITRKVDQRRAGDPPVLVADSQSLQEHLGWKPRYSDLRTIIQSAWEWHKAHPNGYGKTVDFT</sequence>
<evidence type="ECO:0000256" key="5">
    <source>
        <dbReference type="ARBA" id="ARBA00013189"/>
    </source>
</evidence>
<evidence type="ECO:0000256" key="8">
    <source>
        <dbReference type="ARBA" id="ARBA00023144"/>
    </source>
</evidence>
<evidence type="ECO:0000256" key="6">
    <source>
        <dbReference type="ARBA" id="ARBA00018569"/>
    </source>
</evidence>
<accession>A0ABW2RLD3</accession>
<organism evidence="13 14">
    <name type="scientific">Laceyella putida</name>
    <dbReference type="NCBI Taxonomy" id="110101"/>
    <lineage>
        <taxon>Bacteria</taxon>
        <taxon>Bacillati</taxon>
        <taxon>Bacillota</taxon>
        <taxon>Bacilli</taxon>
        <taxon>Bacillales</taxon>
        <taxon>Thermoactinomycetaceae</taxon>
        <taxon>Laceyella</taxon>
    </lineage>
</organism>
<dbReference type="NCBIfam" id="TIGR01179">
    <property type="entry name" value="galE"/>
    <property type="match status" value="1"/>
</dbReference>
<dbReference type="InterPro" id="IPR001509">
    <property type="entry name" value="Epimerase_deHydtase"/>
</dbReference>
<evidence type="ECO:0000256" key="7">
    <source>
        <dbReference type="ARBA" id="ARBA00023027"/>
    </source>
</evidence>
<evidence type="ECO:0000256" key="4">
    <source>
        <dbReference type="ARBA" id="ARBA00007637"/>
    </source>
</evidence>
<comment type="catalytic activity">
    <reaction evidence="1 11">
        <text>UDP-alpha-D-glucose = UDP-alpha-D-galactose</text>
        <dbReference type="Rhea" id="RHEA:22168"/>
        <dbReference type="ChEBI" id="CHEBI:58885"/>
        <dbReference type="ChEBI" id="CHEBI:66914"/>
        <dbReference type="EC" id="5.1.3.2"/>
    </reaction>
</comment>
<evidence type="ECO:0000313" key="14">
    <source>
        <dbReference type="Proteomes" id="UP001596500"/>
    </source>
</evidence>
<dbReference type="PANTHER" id="PTHR43725">
    <property type="entry name" value="UDP-GLUCOSE 4-EPIMERASE"/>
    <property type="match status" value="1"/>
</dbReference>
<keyword evidence="10 11" id="KW-0119">Carbohydrate metabolism</keyword>
<evidence type="ECO:0000256" key="1">
    <source>
        <dbReference type="ARBA" id="ARBA00000083"/>
    </source>
</evidence>
<feature type="domain" description="NAD-dependent epimerase/dehydratase" evidence="12">
    <location>
        <begin position="4"/>
        <end position="253"/>
    </location>
</feature>
<dbReference type="InterPro" id="IPR036291">
    <property type="entry name" value="NAD(P)-bd_dom_sf"/>
</dbReference>
<comment type="caution">
    <text evidence="13">The sequence shown here is derived from an EMBL/GenBank/DDBJ whole genome shotgun (WGS) entry which is preliminary data.</text>
</comment>
<dbReference type="EC" id="5.1.3.2" evidence="5 11"/>
<dbReference type="CDD" id="cd05247">
    <property type="entry name" value="UDP_G4E_1_SDR_e"/>
    <property type="match status" value="1"/>
</dbReference>
<gene>
    <name evidence="13" type="primary">galE</name>
    <name evidence="13" type="ORF">ACFQNG_12145</name>
</gene>
<keyword evidence="8" id="KW-0299">Galactose metabolism</keyword>
<proteinExistence type="inferred from homology"/>
<keyword evidence="14" id="KW-1185">Reference proteome</keyword>
<dbReference type="InterPro" id="IPR005886">
    <property type="entry name" value="UDP_G4E"/>
</dbReference>
<reference evidence="14" key="1">
    <citation type="journal article" date="2019" name="Int. J. Syst. Evol. Microbiol.">
        <title>The Global Catalogue of Microorganisms (GCM) 10K type strain sequencing project: providing services to taxonomists for standard genome sequencing and annotation.</title>
        <authorList>
            <consortium name="The Broad Institute Genomics Platform"/>
            <consortium name="The Broad Institute Genome Sequencing Center for Infectious Disease"/>
            <person name="Wu L."/>
            <person name="Ma J."/>
        </authorList>
    </citation>
    <scope>NUCLEOTIDE SEQUENCE [LARGE SCALE GENOMIC DNA]</scope>
    <source>
        <strain evidence="14">CGMCC 1.12942</strain>
    </source>
</reference>
<dbReference type="Proteomes" id="UP001596500">
    <property type="component" value="Unassembled WGS sequence"/>
</dbReference>
<keyword evidence="7 11" id="KW-0520">NAD</keyword>
<comment type="pathway">
    <text evidence="3 11">Carbohydrate metabolism; galactose metabolism.</text>
</comment>
<dbReference type="PANTHER" id="PTHR43725:SF53">
    <property type="entry name" value="UDP-ARABINOSE 4-EPIMERASE 1"/>
    <property type="match status" value="1"/>
</dbReference>
<comment type="similarity">
    <text evidence="4 11">Belongs to the NAD(P)-dependent epimerase/dehydratase family.</text>
</comment>
<evidence type="ECO:0000256" key="3">
    <source>
        <dbReference type="ARBA" id="ARBA00004947"/>
    </source>
</evidence>
<evidence type="ECO:0000256" key="2">
    <source>
        <dbReference type="ARBA" id="ARBA00001911"/>
    </source>
</evidence>
<dbReference type="GO" id="GO:0003978">
    <property type="term" value="F:UDP-glucose 4-epimerase activity"/>
    <property type="evidence" value="ECO:0007669"/>
    <property type="project" value="UniProtKB-EC"/>
</dbReference>
<dbReference type="SUPFAM" id="SSF51735">
    <property type="entry name" value="NAD(P)-binding Rossmann-fold domains"/>
    <property type="match status" value="1"/>
</dbReference>
<name>A0ABW2RLD3_9BACL</name>
<dbReference type="EMBL" id="JBHTBW010000038">
    <property type="protein sequence ID" value="MFC7441844.1"/>
    <property type="molecule type" value="Genomic_DNA"/>
</dbReference>
<protein>
    <recommendedName>
        <fullName evidence="6 11">UDP-glucose 4-epimerase</fullName>
        <ecNumber evidence="5 11">5.1.3.2</ecNumber>
    </recommendedName>
</protein>
<comment type="cofactor">
    <cofactor evidence="2 11">
        <name>NAD(+)</name>
        <dbReference type="ChEBI" id="CHEBI:57540"/>
    </cofactor>
</comment>
<evidence type="ECO:0000256" key="11">
    <source>
        <dbReference type="RuleBase" id="RU366046"/>
    </source>
</evidence>
<dbReference type="Pfam" id="PF01370">
    <property type="entry name" value="Epimerase"/>
    <property type="match status" value="1"/>
</dbReference>
<evidence type="ECO:0000259" key="12">
    <source>
        <dbReference type="Pfam" id="PF01370"/>
    </source>
</evidence>
<dbReference type="Gene3D" id="3.40.50.720">
    <property type="entry name" value="NAD(P)-binding Rossmann-like Domain"/>
    <property type="match status" value="1"/>
</dbReference>
<dbReference type="Gene3D" id="3.90.25.10">
    <property type="entry name" value="UDP-galactose 4-epimerase, domain 1"/>
    <property type="match status" value="1"/>
</dbReference>